<evidence type="ECO:0000313" key="1">
    <source>
        <dbReference type="EMBL" id="KAJ8440974.1"/>
    </source>
</evidence>
<dbReference type="Proteomes" id="UP001153076">
    <property type="component" value="Unassembled WGS sequence"/>
</dbReference>
<sequence length="235" mass="26695">MIINWLNTRKILLKFAVYVLKVRCGSNHDDHCPIVARYDSSGLKMLAANRMYGNQLQIQPDQDRILHDTAYPSCSLDKLTLMIMARNLKKAGREELTASVKRDFEEYVDDREESLEELPSSTIFPTAEGKERRACWGTPDYDQLRKPPFAEHHPSHFVVLAFIRDDLPPHPLGQGPSKTVTILALHVVGEGNPNPRSCCESPNKAVRWTNKGSNSRQVHGTRWLREAHEGLSNKN</sequence>
<name>A0A9Q1KCH8_9CARY</name>
<proteinExistence type="predicted"/>
<gene>
    <name evidence="1" type="ORF">Cgig2_020003</name>
</gene>
<dbReference type="EMBL" id="JAKOGI010000180">
    <property type="protein sequence ID" value="KAJ8440974.1"/>
    <property type="molecule type" value="Genomic_DNA"/>
</dbReference>
<organism evidence="1 2">
    <name type="scientific">Carnegiea gigantea</name>
    <dbReference type="NCBI Taxonomy" id="171969"/>
    <lineage>
        <taxon>Eukaryota</taxon>
        <taxon>Viridiplantae</taxon>
        <taxon>Streptophyta</taxon>
        <taxon>Embryophyta</taxon>
        <taxon>Tracheophyta</taxon>
        <taxon>Spermatophyta</taxon>
        <taxon>Magnoliopsida</taxon>
        <taxon>eudicotyledons</taxon>
        <taxon>Gunneridae</taxon>
        <taxon>Pentapetalae</taxon>
        <taxon>Caryophyllales</taxon>
        <taxon>Cactineae</taxon>
        <taxon>Cactaceae</taxon>
        <taxon>Cactoideae</taxon>
        <taxon>Echinocereeae</taxon>
        <taxon>Carnegiea</taxon>
    </lineage>
</organism>
<evidence type="ECO:0000313" key="2">
    <source>
        <dbReference type="Proteomes" id="UP001153076"/>
    </source>
</evidence>
<protein>
    <submittedName>
        <fullName evidence="1">Uncharacterized protein</fullName>
    </submittedName>
</protein>
<keyword evidence="2" id="KW-1185">Reference proteome</keyword>
<comment type="caution">
    <text evidence="1">The sequence shown here is derived from an EMBL/GenBank/DDBJ whole genome shotgun (WGS) entry which is preliminary data.</text>
</comment>
<dbReference type="AlphaFoldDB" id="A0A9Q1KCH8"/>
<accession>A0A9Q1KCH8</accession>
<reference evidence="1" key="1">
    <citation type="submission" date="2022-04" db="EMBL/GenBank/DDBJ databases">
        <title>Carnegiea gigantea Genome sequencing and assembly v2.</title>
        <authorList>
            <person name="Copetti D."/>
            <person name="Sanderson M.J."/>
            <person name="Burquez A."/>
            <person name="Wojciechowski M.F."/>
        </authorList>
    </citation>
    <scope>NUCLEOTIDE SEQUENCE</scope>
    <source>
        <strain evidence="1">SGP5-SGP5p</strain>
        <tissue evidence="1">Aerial part</tissue>
    </source>
</reference>